<reference evidence="2" key="2">
    <citation type="journal article" date="2015" name="Fish Shellfish Immunol.">
        <title>Early steps in the European eel (Anguilla anguilla)-Vibrio vulnificus interaction in the gills: Role of the RtxA13 toxin.</title>
        <authorList>
            <person name="Callol A."/>
            <person name="Pajuelo D."/>
            <person name="Ebbesson L."/>
            <person name="Teles M."/>
            <person name="MacKenzie S."/>
            <person name="Amaro C."/>
        </authorList>
    </citation>
    <scope>NUCLEOTIDE SEQUENCE</scope>
</reference>
<feature type="region of interest" description="Disordered" evidence="1">
    <location>
        <begin position="1"/>
        <end position="24"/>
    </location>
</feature>
<dbReference type="EMBL" id="GBXM01025344">
    <property type="protein sequence ID" value="JAH83233.1"/>
    <property type="molecule type" value="Transcribed_RNA"/>
</dbReference>
<dbReference type="AlphaFoldDB" id="A0A0E9W1A0"/>
<reference evidence="2" key="1">
    <citation type="submission" date="2014-11" db="EMBL/GenBank/DDBJ databases">
        <authorList>
            <person name="Amaro Gonzalez C."/>
        </authorList>
    </citation>
    <scope>NUCLEOTIDE SEQUENCE</scope>
</reference>
<sequence>MMTTDMHRLASEPHGTQHFNGSVH</sequence>
<protein>
    <submittedName>
        <fullName evidence="2">Uncharacterized protein</fullName>
    </submittedName>
</protein>
<organism evidence="2">
    <name type="scientific">Anguilla anguilla</name>
    <name type="common">European freshwater eel</name>
    <name type="synonym">Muraena anguilla</name>
    <dbReference type="NCBI Taxonomy" id="7936"/>
    <lineage>
        <taxon>Eukaryota</taxon>
        <taxon>Metazoa</taxon>
        <taxon>Chordata</taxon>
        <taxon>Craniata</taxon>
        <taxon>Vertebrata</taxon>
        <taxon>Euteleostomi</taxon>
        <taxon>Actinopterygii</taxon>
        <taxon>Neopterygii</taxon>
        <taxon>Teleostei</taxon>
        <taxon>Anguilliformes</taxon>
        <taxon>Anguillidae</taxon>
        <taxon>Anguilla</taxon>
    </lineage>
</organism>
<evidence type="ECO:0000313" key="2">
    <source>
        <dbReference type="EMBL" id="JAH83233.1"/>
    </source>
</evidence>
<accession>A0A0E9W1A0</accession>
<name>A0A0E9W1A0_ANGAN</name>
<evidence type="ECO:0000256" key="1">
    <source>
        <dbReference type="SAM" id="MobiDB-lite"/>
    </source>
</evidence>
<proteinExistence type="predicted"/>
<feature type="compositionally biased region" description="Basic and acidic residues" evidence="1">
    <location>
        <begin position="1"/>
        <end position="11"/>
    </location>
</feature>